<comment type="caution">
    <text evidence="1">The sequence shown here is derived from an EMBL/GenBank/DDBJ whole genome shotgun (WGS) entry which is preliminary data.</text>
</comment>
<dbReference type="EMBL" id="JAPMKU010000003">
    <property type="protein sequence ID" value="MCX7468724.1"/>
    <property type="molecule type" value="Genomic_DNA"/>
</dbReference>
<sequence length="181" mass="19828">MEGPVRPDVAVDILADACASGVRTVLIGGRSGSGKTTLARMVGLRTGHWVVHLDDLYPGWGGLAEGSMMVARDVLAPERPGYTRWDWVNDRPGEWVALDPREVLIIEGVGSLTPANLRAARRRGRCFTVRVDLDGTERRKRALARDPGFAEWWGYWAEQEERHAADPGNVLGTVDLTVLSG</sequence>
<gene>
    <name evidence="1" type="ORF">OS129_07535</name>
</gene>
<dbReference type="InterPro" id="IPR027417">
    <property type="entry name" value="P-loop_NTPase"/>
</dbReference>
<reference evidence="1" key="1">
    <citation type="submission" date="2022-11" db="EMBL/GenBank/DDBJ databases">
        <title>Corynebacterium sp. isolated from Penguins.</title>
        <authorList>
            <person name="Sedlar K."/>
            <person name="Svec P."/>
        </authorList>
    </citation>
    <scope>NUCLEOTIDE SEQUENCE</scope>
    <source>
        <strain evidence="1">P7374</strain>
    </source>
</reference>
<dbReference type="SUPFAM" id="SSF52540">
    <property type="entry name" value="P-loop containing nucleoside triphosphate hydrolases"/>
    <property type="match status" value="1"/>
</dbReference>
<protein>
    <recommendedName>
        <fullName evidence="3">Adenylate kinase</fullName>
    </recommendedName>
</protein>
<name>A0A9Q4GK16_9CORY</name>
<dbReference type="RefSeq" id="WP_248168150.1">
    <property type="nucleotide sequence ID" value="NZ_JALNJA010000003.1"/>
</dbReference>
<evidence type="ECO:0000313" key="1">
    <source>
        <dbReference type="EMBL" id="MCX7468724.1"/>
    </source>
</evidence>
<organism evidence="1 2">
    <name type="scientific">Corynebacterium pygosceleis</name>
    <dbReference type="NCBI Taxonomy" id="2800406"/>
    <lineage>
        <taxon>Bacteria</taxon>
        <taxon>Bacillati</taxon>
        <taxon>Actinomycetota</taxon>
        <taxon>Actinomycetes</taxon>
        <taxon>Mycobacteriales</taxon>
        <taxon>Corynebacteriaceae</taxon>
        <taxon>Corynebacterium</taxon>
    </lineage>
</organism>
<accession>A0A9Q4GK16</accession>
<evidence type="ECO:0008006" key="3">
    <source>
        <dbReference type="Google" id="ProtNLM"/>
    </source>
</evidence>
<dbReference type="Gene3D" id="3.40.50.300">
    <property type="entry name" value="P-loop containing nucleotide triphosphate hydrolases"/>
    <property type="match status" value="1"/>
</dbReference>
<proteinExistence type="predicted"/>
<dbReference type="AlphaFoldDB" id="A0A9Q4GK16"/>
<dbReference type="Proteomes" id="UP001071478">
    <property type="component" value="Unassembled WGS sequence"/>
</dbReference>
<dbReference type="NCBIfam" id="NF005115">
    <property type="entry name" value="PRK06547.1"/>
    <property type="match status" value="1"/>
</dbReference>
<evidence type="ECO:0000313" key="2">
    <source>
        <dbReference type="Proteomes" id="UP001071478"/>
    </source>
</evidence>